<name>A0AAN9DME6_9TELE</name>
<keyword evidence="5" id="KW-0650">Protein phosphatase inhibitor</keyword>
<dbReference type="Pfam" id="PF05361">
    <property type="entry name" value="PP1_inhibitor"/>
    <property type="match status" value="1"/>
</dbReference>
<dbReference type="InterPro" id="IPR036658">
    <property type="entry name" value="CPI-17_sf"/>
</dbReference>
<gene>
    <name evidence="11" type="ORF">R3I93_003200</name>
</gene>
<dbReference type="PANTHER" id="PTHR16188">
    <property type="entry name" value="PROTEIN PHOSPHATASE 1 INHIBITOR POTENTIATED BY PROTEIN KINASE C"/>
    <property type="match status" value="1"/>
</dbReference>
<accession>A0AAN9DME6</accession>
<evidence type="ECO:0000256" key="1">
    <source>
        <dbReference type="ARBA" id="ARBA00004496"/>
    </source>
</evidence>
<evidence type="ECO:0000256" key="8">
    <source>
        <dbReference type="ARBA" id="ARBA00077289"/>
    </source>
</evidence>
<dbReference type="GO" id="GO:0005737">
    <property type="term" value="C:cytoplasm"/>
    <property type="evidence" value="ECO:0007669"/>
    <property type="project" value="UniProtKB-SubCell"/>
</dbReference>
<comment type="caution">
    <text evidence="11">The sequence shown here is derived from an EMBL/GenBank/DDBJ whole genome shotgun (WGS) entry which is preliminary data.</text>
</comment>
<dbReference type="AlphaFoldDB" id="A0AAN9DME6"/>
<feature type="region of interest" description="Disordered" evidence="10">
    <location>
        <begin position="1"/>
        <end position="20"/>
    </location>
</feature>
<comment type="similarity">
    <text evidence="2">Belongs to the PP1 inhibitor family.</text>
</comment>
<evidence type="ECO:0000256" key="10">
    <source>
        <dbReference type="SAM" id="MobiDB-lite"/>
    </source>
</evidence>
<dbReference type="Proteomes" id="UP001364617">
    <property type="component" value="Unassembled WGS sequence"/>
</dbReference>
<evidence type="ECO:0000256" key="6">
    <source>
        <dbReference type="ARBA" id="ARBA00056140"/>
    </source>
</evidence>
<dbReference type="PANTHER" id="PTHR16188:SF4">
    <property type="entry name" value="PROTEIN PHOSPHATASE 1 REGULATORY SUBUNIT 14A"/>
    <property type="match status" value="1"/>
</dbReference>
<evidence type="ECO:0000256" key="3">
    <source>
        <dbReference type="ARBA" id="ARBA00022490"/>
    </source>
</evidence>
<dbReference type="InterPro" id="IPR008025">
    <property type="entry name" value="CPI-17"/>
</dbReference>
<sequence>MAEEIHTSHSPDLDTGPEHGMNIHKRQARVTVKYNRKQLQKRLDVEKWIDEGLESLYEGKDMPEEVNIDDLLDLSSDEERTHKLQVLLQTCTRNTEAFIAELLQKLHGLHKQEELQNEGIEHPCLHTYPHHHGNIHHHRGNHKHPTHQTL</sequence>
<dbReference type="SUPFAM" id="SSF81790">
    <property type="entry name" value="Myosin phosphatase inhibitor 17kDa protein, CPI-17"/>
    <property type="match status" value="1"/>
</dbReference>
<evidence type="ECO:0000256" key="7">
    <source>
        <dbReference type="ARBA" id="ARBA00072687"/>
    </source>
</evidence>
<evidence type="ECO:0000313" key="12">
    <source>
        <dbReference type="Proteomes" id="UP001364617"/>
    </source>
</evidence>
<dbReference type="FunFam" id="1.10.150.220:FF:000002">
    <property type="entry name" value="protein phosphatase 1 regulatory subunit 14A"/>
    <property type="match status" value="1"/>
</dbReference>
<evidence type="ECO:0000256" key="4">
    <source>
        <dbReference type="ARBA" id="ARBA00022553"/>
    </source>
</evidence>
<dbReference type="GO" id="GO:0004865">
    <property type="term" value="F:protein serine/threonine phosphatase inhibitor activity"/>
    <property type="evidence" value="ECO:0007669"/>
    <property type="project" value="TreeGrafter"/>
</dbReference>
<keyword evidence="3" id="KW-0963">Cytoplasm</keyword>
<feature type="compositionally biased region" description="Basic and acidic residues" evidence="10">
    <location>
        <begin position="1"/>
        <end position="12"/>
    </location>
</feature>
<comment type="subcellular location">
    <subcellularLocation>
        <location evidence="1">Cytoplasm</location>
    </subcellularLocation>
</comment>
<proteinExistence type="inferred from homology"/>
<keyword evidence="4" id="KW-0597">Phosphoprotein</keyword>
<dbReference type="EMBL" id="JAYKXH010000003">
    <property type="protein sequence ID" value="KAK7173307.1"/>
    <property type="molecule type" value="Genomic_DNA"/>
</dbReference>
<reference evidence="11 12" key="1">
    <citation type="submission" date="2024-02" db="EMBL/GenBank/DDBJ databases">
        <title>Chromosome-level genome assembly of the Eurasian Minnow (Phoxinus phoxinus).</title>
        <authorList>
            <person name="Oriowo T.O."/>
            <person name="Martin S."/>
            <person name="Stange M."/>
            <person name="Chrysostomakis Y."/>
            <person name="Brown T."/>
            <person name="Winkler S."/>
            <person name="Kukowka S."/>
            <person name="Myers E.W."/>
            <person name="Bohne A."/>
        </authorList>
    </citation>
    <scope>NUCLEOTIDE SEQUENCE [LARGE SCALE GENOMIC DNA]</scope>
    <source>
        <strain evidence="11">ZFMK-TIS-60720</strain>
        <tissue evidence="11">Whole Organism</tissue>
    </source>
</reference>
<organism evidence="11 12">
    <name type="scientific">Phoxinus phoxinus</name>
    <name type="common">Eurasian minnow</name>
    <dbReference type="NCBI Taxonomy" id="58324"/>
    <lineage>
        <taxon>Eukaryota</taxon>
        <taxon>Metazoa</taxon>
        <taxon>Chordata</taxon>
        <taxon>Craniata</taxon>
        <taxon>Vertebrata</taxon>
        <taxon>Euteleostomi</taxon>
        <taxon>Actinopterygii</taxon>
        <taxon>Neopterygii</taxon>
        <taxon>Teleostei</taxon>
        <taxon>Ostariophysi</taxon>
        <taxon>Cypriniformes</taxon>
        <taxon>Leuciscidae</taxon>
        <taxon>Phoxininae</taxon>
        <taxon>Phoxinus</taxon>
    </lineage>
</organism>
<comment type="function">
    <text evidence="6">Inhibitor of PPP1CA. Has over 1000-fold higher inhibitory activity when phosphorylated, creating a molecular switch for regulating the phosphorylation status of PPP1CA substrates and smooth muscle contraction.</text>
</comment>
<evidence type="ECO:0000256" key="9">
    <source>
        <dbReference type="ARBA" id="ARBA00082520"/>
    </source>
</evidence>
<evidence type="ECO:0000256" key="2">
    <source>
        <dbReference type="ARBA" id="ARBA00005483"/>
    </source>
</evidence>
<protein>
    <recommendedName>
        <fullName evidence="7">Protein phosphatase 1 regulatory subunit 14A</fullName>
    </recommendedName>
    <alternativeName>
        <fullName evidence="9">17 kDa PKC-potentiated inhibitory protein of PP1</fullName>
    </alternativeName>
    <alternativeName>
        <fullName evidence="8">Protein kinase C-potentiated inhibitor protein of 17 kDa</fullName>
    </alternativeName>
</protein>
<evidence type="ECO:0000256" key="5">
    <source>
        <dbReference type="ARBA" id="ARBA00023272"/>
    </source>
</evidence>
<dbReference type="Gene3D" id="1.10.150.220">
    <property type="entry name" value="CPI-17"/>
    <property type="match status" value="1"/>
</dbReference>
<evidence type="ECO:0000313" key="11">
    <source>
        <dbReference type="EMBL" id="KAK7173307.1"/>
    </source>
</evidence>
<keyword evidence="12" id="KW-1185">Reference proteome</keyword>